<dbReference type="Pfam" id="PF04264">
    <property type="entry name" value="YceI"/>
    <property type="match status" value="1"/>
</dbReference>
<feature type="domain" description="Lipid/polyisoprenoid-binding YceI-like" evidence="1">
    <location>
        <begin position="42"/>
        <end position="219"/>
    </location>
</feature>
<dbReference type="EMBL" id="AP026867">
    <property type="protein sequence ID" value="BDS10717.1"/>
    <property type="molecule type" value="Genomic_DNA"/>
</dbReference>
<sequence length="219" mass="24221">MKHLSLILLLSLVITACENEAPNEVPNESINTSTPAVELIGEKKIDLEKSKIYWKGYKIMGFHSGTIQLSEGQIDFKDGNISSGSFTVDMNSVVVSDLMDAGQEEEEDEEPHDEKAELAEHLMDSDFFDAKQFPKATFVIQKVSLHNKNAYTITGDMTIKGIQQTLTFDAQLKSNIITATVSINRTSFGIKYGSGSFFSNLGDRAIKDEFSLDISLVLL</sequence>
<dbReference type="RefSeq" id="WP_264791987.1">
    <property type="nucleotide sequence ID" value="NZ_AP026867.1"/>
</dbReference>
<dbReference type="SMART" id="SM00867">
    <property type="entry name" value="YceI"/>
    <property type="match status" value="1"/>
</dbReference>
<accession>A0A915YCT8</accession>
<organism evidence="2 3">
    <name type="scientific">Aureispira anguillae</name>
    <dbReference type="NCBI Taxonomy" id="2864201"/>
    <lineage>
        <taxon>Bacteria</taxon>
        <taxon>Pseudomonadati</taxon>
        <taxon>Bacteroidota</taxon>
        <taxon>Saprospiria</taxon>
        <taxon>Saprospirales</taxon>
        <taxon>Saprospiraceae</taxon>
        <taxon>Aureispira</taxon>
    </lineage>
</organism>
<reference evidence="2" key="1">
    <citation type="submission" date="2022-09" db="EMBL/GenBank/DDBJ databases">
        <title>Aureispira anguillicida sp. nov., isolated from Leptocephalus of Japanese eel Anguilla japonica.</title>
        <authorList>
            <person name="Yuasa K."/>
            <person name="Mekata T."/>
            <person name="Ikunari K."/>
        </authorList>
    </citation>
    <scope>NUCLEOTIDE SEQUENCE</scope>
    <source>
        <strain evidence="2">EL160426</strain>
    </source>
</reference>
<dbReference type="PANTHER" id="PTHR34406">
    <property type="entry name" value="PROTEIN YCEI"/>
    <property type="match status" value="1"/>
</dbReference>
<dbReference type="Proteomes" id="UP001060919">
    <property type="component" value="Chromosome"/>
</dbReference>
<evidence type="ECO:0000313" key="3">
    <source>
        <dbReference type="Proteomes" id="UP001060919"/>
    </source>
</evidence>
<evidence type="ECO:0000313" key="2">
    <source>
        <dbReference type="EMBL" id="BDS10717.1"/>
    </source>
</evidence>
<dbReference type="AlphaFoldDB" id="A0A915YCT8"/>
<dbReference type="PROSITE" id="PS51257">
    <property type="entry name" value="PROKAR_LIPOPROTEIN"/>
    <property type="match status" value="1"/>
</dbReference>
<dbReference type="SUPFAM" id="SSF101874">
    <property type="entry name" value="YceI-like"/>
    <property type="match status" value="1"/>
</dbReference>
<dbReference type="InterPro" id="IPR036761">
    <property type="entry name" value="TTHA0802/YceI-like_sf"/>
</dbReference>
<evidence type="ECO:0000259" key="1">
    <source>
        <dbReference type="SMART" id="SM00867"/>
    </source>
</evidence>
<dbReference type="KEGG" id="aup:AsAng_0014260"/>
<name>A0A915YCT8_9BACT</name>
<dbReference type="Gene3D" id="2.40.128.110">
    <property type="entry name" value="Lipid/polyisoprenoid-binding, YceI-like"/>
    <property type="match status" value="1"/>
</dbReference>
<dbReference type="PANTHER" id="PTHR34406:SF1">
    <property type="entry name" value="PROTEIN YCEI"/>
    <property type="match status" value="1"/>
</dbReference>
<protein>
    <submittedName>
        <fullName evidence="2">YceI family protein</fullName>
    </submittedName>
</protein>
<dbReference type="InterPro" id="IPR007372">
    <property type="entry name" value="Lipid/polyisoprenoid-bd_YceI"/>
</dbReference>
<proteinExistence type="predicted"/>
<keyword evidence="3" id="KW-1185">Reference proteome</keyword>
<gene>
    <name evidence="2" type="ORF">AsAng_0014260</name>
</gene>